<comment type="caution">
    <text evidence="2">The sequence shown here is derived from an EMBL/GenBank/DDBJ whole genome shotgun (WGS) entry which is preliminary data.</text>
</comment>
<feature type="transmembrane region" description="Helical" evidence="1">
    <location>
        <begin position="48"/>
        <end position="69"/>
    </location>
</feature>
<dbReference type="Proteomes" id="UP000824005">
    <property type="component" value="Unassembled WGS sequence"/>
</dbReference>
<keyword evidence="1" id="KW-0812">Transmembrane</keyword>
<accession>A0A9D1YWW6</accession>
<keyword evidence="1" id="KW-0472">Membrane</keyword>
<sequence>MNATKPPGNKNRHLLTWLVLGALLLGVIALSVISALHEPESGAGVDSTTVWLLTAGIFLVVVVGVLLLFRFMRRSSRRQQQIRMAPLADWAEARRWRVRAGEELETRTFPDVAKGVRVTPRQCLQSIEGEMLGRRISVESWQLDHRNLGAPVSQYVSRPIVRVNASPYLPTVGLGAGQSSSFPWLTAPKQLADRRMTTQGALSHVPVDLLSDGITRVGPFYCFGPPDEVHRLVPLVQRFQQAMVELQAWVVTSPGELLLTFMEEPENDNVLERRLHLAATMAGDLDQYR</sequence>
<evidence type="ECO:0000313" key="3">
    <source>
        <dbReference type="Proteomes" id="UP000824005"/>
    </source>
</evidence>
<evidence type="ECO:0000256" key="1">
    <source>
        <dbReference type="SAM" id="Phobius"/>
    </source>
</evidence>
<name>A0A9D1YWW6_9MICO</name>
<gene>
    <name evidence="2" type="ORF">H9830_10400</name>
</gene>
<feature type="transmembrane region" description="Helical" evidence="1">
    <location>
        <begin position="14"/>
        <end position="36"/>
    </location>
</feature>
<keyword evidence="1" id="KW-1133">Transmembrane helix</keyword>
<reference evidence="2" key="2">
    <citation type="submission" date="2021-04" db="EMBL/GenBank/DDBJ databases">
        <authorList>
            <person name="Gilroy R."/>
        </authorList>
    </citation>
    <scope>NUCLEOTIDE SEQUENCE</scope>
    <source>
        <strain evidence="2">ChiGjej1B1-98</strain>
    </source>
</reference>
<reference evidence="2" key="1">
    <citation type="journal article" date="2021" name="PeerJ">
        <title>Extensive microbial diversity within the chicken gut microbiome revealed by metagenomics and culture.</title>
        <authorList>
            <person name="Gilroy R."/>
            <person name="Ravi A."/>
            <person name="Getino M."/>
            <person name="Pursley I."/>
            <person name="Horton D.L."/>
            <person name="Alikhan N.F."/>
            <person name="Baker D."/>
            <person name="Gharbi K."/>
            <person name="Hall N."/>
            <person name="Watson M."/>
            <person name="Adriaenssens E.M."/>
            <person name="Foster-Nyarko E."/>
            <person name="Jarju S."/>
            <person name="Secka A."/>
            <person name="Antonio M."/>
            <person name="Oren A."/>
            <person name="Chaudhuri R.R."/>
            <person name="La Ragione R."/>
            <person name="Hildebrand F."/>
            <person name="Pallen M.J."/>
        </authorList>
    </citation>
    <scope>NUCLEOTIDE SEQUENCE</scope>
    <source>
        <strain evidence="2">ChiGjej1B1-98</strain>
    </source>
</reference>
<dbReference type="EMBL" id="DXDC01000316">
    <property type="protein sequence ID" value="HIY66672.1"/>
    <property type="molecule type" value="Genomic_DNA"/>
</dbReference>
<proteinExistence type="predicted"/>
<organism evidence="2 3">
    <name type="scientific">Candidatus Agrococcus pullicola</name>
    <dbReference type="NCBI Taxonomy" id="2838429"/>
    <lineage>
        <taxon>Bacteria</taxon>
        <taxon>Bacillati</taxon>
        <taxon>Actinomycetota</taxon>
        <taxon>Actinomycetes</taxon>
        <taxon>Micrococcales</taxon>
        <taxon>Microbacteriaceae</taxon>
        <taxon>Agrococcus</taxon>
    </lineage>
</organism>
<evidence type="ECO:0000313" key="2">
    <source>
        <dbReference type="EMBL" id="HIY66672.1"/>
    </source>
</evidence>
<protein>
    <submittedName>
        <fullName evidence="2">Uncharacterized protein</fullName>
    </submittedName>
</protein>
<dbReference type="AlphaFoldDB" id="A0A9D1YWW6"/>